<dbReference type="PANTHER" id="PTHR19353:SF19">
    <property type="entry name" value="DELTA(5) FATTY ACID DESATURASE C-RELATED"/>
    <property type="match status" value="1"/>
</dbReference>
<organism evidence="3 4">
    <name type="scientific">Candidatus Magasanikbacteria bacterium RIFCSPHIGHO2_01_FULL_47_8</name>
    <dbReference type="NCBI Taxonomy" id="1798673"/>
    <lineage>
        <taxon>Bacteria</taxon>
        <taxon>Candidatus Magasanikiibacteriota</taxon>
    </lineage>
</organism>
<dbReference type="InterPro" id="IPR012171">
    <property type="entry name" value="Fatty_acid_desaturase"/>
</dbReference>
<evidence type="ECO:0000259" key="2">
    <source>
        <dbReference type="Pfam" id="PF00487"/>
    </source>
</evidence>
<dbReference type="GO" id="GO:0008610">
    <property type="term" value="P:lipid biosynthetic process"/>
    <property type="evidence" value="ECO:0007669"/>
    <property type="project" value="UniProtKB-ARBA"/>
</dbReference>
<keyword evidence="1" id="KW-0472">Membrane</keyword>
<evidence type="ECO:0000313" key="4">
    <source>
        <dbReference type="Proteomes" id="UP000177953"/>
    </source>
</evidence>
<dbReference type="GO" id="GO:0016717">
    <property type="term" value="F:oxidoreductase activity, acting on paired donors, with oxidation of a pair of donors resulting in the reduction of molecular oxygen to two molecules of water"/>
    <property type="evidence" value="ECO:0007669"/>
    <property type="project" value="TreeGrafter"/>
</dbReference>
<feature type="transmembrane region" description="Helical" evidence="1">
    <location>
        <begin position="150"/>
        <end position="173"/>
    </location>
</feature>
<gene>
    <name evidence="3" type="ORF">A2754_02935</name>
</gene>
<dbReference type="PIRSF" id="PIRSF015921">
    <property type="entry name" value="FA_sphinglp_des"/>
    <property type="match status" value="1"/>
</dbReference>
<dbReference type="EMBL" id="MFPU01000029">
    <property type="protein sequence ID" value="OGH69666.1"/>
    <property type="molecule type" value="Genomic_DNA"/>
</dbReference>
<dbReference type="AlphaFoldDB" id="A0A1F6MDE7"/>
<dbReference type="PANTHER" id="PTHR19353">
    <property type="entry name" value="FATTY ACID DESATURASE 2"/>
    <property type="match status" value="1"/>
</dbReference>
<proteinExistence type="predicted"/>
<reference evidence="3 4" key="1">
    <citation type="journal article" date="2016" name="Nat. Commun.">
        <title>Thousands of microbial genomes shed light on interconnected biogeochemical processes in an aquifer system.</title>
        <authorList>
            <person name="Anantharaman K."/>
            <person name="Brown C.T."/>
            <person name="Hug L.A."/>
            <person name="Sharon I."/>
            <person name="Castelle C.J."/>
            <person name="Probst A.J."/>
            <person name="Thomas B.C."/>
            <person name="Singh A."/>
            <person name="Wilkins M.J."/>
            <person name="Karaoz U."/>
            <person name="Brodie E.L."/>
            <person name="Williams K.H."/>
            <person name="Hubbard S.S."/>
            <person name="Banfield J.F."/>
        </authorList>
    </citation>
    <scope>NUCLEOTIDE SEQUENCE [LARGE SCALE GENOMIC DNA]</scope>
</reference>
<accession>A0A1F6MDE7</accession>
<comment type="caution">
    <text evidence="3">The sequence shown here is derived from an EMBL/GenBank/DDBJ whole genome shotgun (WGS) entry which is preliminary data.</text>
</comment>
<feature type="domain" description="Fatty acid desaturase" evidence="2">
    <location>
        <begin position="50"/>
        <end position="308"/>
    </location>
</feature>
<dbReference type="CDD" id="cd03506">
    <property type="entry name" value="Delta6-FADS-like"/>
    <property type="match status" value="1"/>
</dbReference>
<evidence type="ECO:0000313" key="3">
    <source>
        <dbReference type="EMBL" id="OGH69666.1"/>
    </source>
</evidence>
<dbReference type="GO" id="GO:0016020">
    <property type="term" value="C:membrane"/>
    <property type="evidence" value="ECO:0007669"/>
    <property type="project" value="TreeGrafter"/>
</dbReference>
<keyword evidence="1" id="KW-0812">Transmembrane</keyword>
<evidence type="ECO:0000256" key="1">
    <source>
        <dbReference type="SAM" id="Phobius"/>
    </source>
</evidence>
<sequence length="328" mass="37521">MATEHAELRALVKIAGLFDKRPRYYAYKMLLNAGLLILGIAVLFVWDALWIRLLDAVFLAFVFGQAAYVGHDAGHRQITNSDLGNEFIRVFSSFFIAISRTWWISAHDEHHKNPNNLGKDPHTRIPLMAFSRDQAQGMGRVARFFIRFQAYHFIFLMMAEGVGMRTTSVGFLLRSGLGNLKKAEELIIIALHFGLYFGLIFSVMSVGQAILFIIVHQVFFGLYMALVFAPNHKGMLIVDDETKLDSLRLQVLTTRNVKPGFFNDLWYGGLNYQIEHHLFPWMPRCNLGKARLIVKKYCEDHEIPYCETSSVESWRQILRSLRGVSASV</sequence>
<feature type="transmembrane region" description="Helical" evidence="1">
    <location>
        <begin position="210"/>
        <end position="229"/>
    </location>
</feature>
<dbReference type="Pfam" id="PF00487">
    <property type="entry name" value="FA_desaturase"/>
    <property type="match status" value="1"/>
</dbReference>
<name>A0A1F6MDE7_9BACT</name>
<dbReference type="InterPro" id="IPR005804">
    <property type="entry name" value="FA_desaturase_dom"/>
</dbReference>
<feature type="transmembrane region" description="Helical" evidence="1">
    <location>
        <begin position="30"/>
        <end position="51"/>
    </location>
</feature>
<protein>
    <recommendedName>
        <fullName evidence="2">Fatty acid desaturase domain-containing protein</fullName>
    </recommendedName>
</protein>
<feature type="transmembrane region" description="Helical" evidence="1">
    <location>
        <begin position="185"/>
        <end position="204"/>
    </location>
</feature>
<keyword evidence="1" id="KW-1133">Transmembrane helix</keyword>
<dbReference type="Proteomes" id="UP000177953">
    <property type="component" value="Unassembled WGS sequence"/>
</dbReference>